<dbReference type="SMART" id="SM00091">
    <property type="entry name" value="PAS"/>
    <property type="match status" value="2"/>
</dbReference>
<dbReference type="InterPro" id="IPR022641">
    <property type="entry name" value="CheR_N"/>
</dbReference>
<evidence type="ECO:0000259" key="9">
    <source>
        <dbReference type="PROSITE" id="PS50113"/>
    </source>
</evidence>
<dbReference type="InterPro" id="IPR000780">
    <property type="entry name" value="CheR_MeTrfase"/>
</dbReference>
<dbReference type="RefSeq" id="WP_169400329.1">
    <property type="nucleotide sequence ID" value="NZ_BAAAJH010000005.1"/>
</dbReference>
<dbReference type="InterPro" id="IPR000014">
    <property type="entry name" value="PAS"/>
</dbReference>
<dbReference type="InterPro" id="IPR013656">
    <property type="entry name" value="PAS_4"/>
</dbReference>
<gene>
    <name evidence="11" type="ORF">HF577_35200</name>
</gene>
<dbReference type="InterPro" id="IPR050903">
    <property type="entry name" value="Bact_Chemotaxis_MeTrfase"/>
</dbReference>
<protein>
    <recommendedName>
        <fullName evidence="2">protein-glutamate O-methyltransferase</fullName>
        <ecNumber evidence="2">2.1.1.80</ecNumber>
    </recommendedName>
</protein>
<keyword evidence="6" id="KW-0175">Coiled coil</keyword>
<dbReference type="InterPro" id="IPR036804">
    <property type="entry name" value="CheR_N_sf"/>
</dbReference>
<evidence type="ECO:0000256" key="4">
    <source>
        <dbReference type="ARBA" id="ARBA00022679"/>
    </source>
</evidence>
<dbReference type="Gene3D" id="3.40.50.150">
    <property type="entry name" value="Vaccinia Virus protein VP39"/>
    <property type="match status" value="1"/>
</dbReference>
<evidence type="ECO:0000256" key="2">
    <source>
        <dbReference type="ARBA" id="ARBA00012534"/>
    </source>
</evidence>
<proteinExistence type="predicted"/>
<feature type="domain" description="PAC" evidence="9">
    <location>
        <begin position="360"/>
        <end position="419"/>
    </location>
</feature>
<dbReference type="PROSITE" id="PS50123">
    <property type="entry name" value="CHER"/>
    <property type="match status" value="1"/>
</dbReference>
<dbReference type="InterPro" id="IPR029063">
    <property type="entry name" value="SAM-dependent_MTases_sf"/>
</dbReference>
<feature type="coiled-coil region" evidence="6">
    <location>
        <begin position="407"/>
        <end position="497"/>
    </location>
</feature>
<sequence length="652" mass="72663">MSQPNAAFEELLVYLRDARGFDLTGYKRSSLTRRVERRMAQLGIPEYGDYLDYLQVHAEEFTALFNTILINVTGFFRDPDAWAALQTEILPALLAAKASGEPIRVWSAGCASGEEAYTLAIVLAEMLGADEFRRRVKIYATDVDEESLAQARHGTYSSREIRGIAQEEYLVKYFEQAGGRFVFRKDLRRAVIFGRNDLVQDAPISRIDLLVCRNSLMYFNAETQARILSRFHFALADAGVLFLGKAEMLLSHSMLFLPIDLKRRIFRKVPRQPVGNGTAFAEVPFSAPRAELPGVELLRHETLMTGPLAQVVLTADGRVALANHQAEHLFGVSARDVGRPFRDLDLSYRPVELRQYIEQAQLERRTVRVPDVSYLRGGEHLDVEVHITPLATGEKGLLGVSVVFHDVTQARRLQDELEQTNRQLETTYEELQSTNEELETTNEELQSTVEELETTNEELQSTNEELETMNEELQSTNDELQTINDELQDRTTELDQANDFLETILSSLRAGVVVLGPELRVQVWNRQAEELWGLRTDEAVGEHFLNLDIGLPLDRLRPLVRQTLVADAGLNELGVAAVNRRGRPILVRVLASPLRGADGGAAGVILMMEQEGTADRADGSTGPDALHAHGRADGNGREPAADGTHADGAAAR</sequence>
<keyword evidence="3" id="KW-0489">Methyltransferase</keyword>
<evidence type="ECO:0000256" key="6">
    <source>
        <dbReference type="SAM" id="Coils"/>
    </source>
</evidence>
<evidence type="ECO:0000256" key="5">
    <source>
        <dbReference type="ARBA" id="ARBA00022691"/>
    </source>
</evidence>
<dbReference type="InterPro" id="IPR000700">
    <property type="entry name" value="PAS-assoc_C"/>
</dbReference>
<dbReference type="PANTHER" id="PTHR24422:SF10">
    <property type="entry name" value="CHEMOTAXIS PROTEIN METHYLTRANSFERASE 2"/>
    <property type="match status" value="1"/>
</dbReference>
<name>A0ABX1RPK6_9PSEU</name>
<dbReference type="Gene3D" id="3.30.450.20">
    <property type="entry name" value="PAS domain"/>
    <property type="match status" value="2"/>
</dbReference>
<feature type="compositionally biased region" description="Low complexity" evidence="7">
    <location>
        <begin position="641"/>
        <end position="652"/>
    </location>
</feature>
<dbReference type="PRINTS" id="PR00996">
    <property type="entry name" value="CHERMTFRASE"/>
</dbReference>
<keyword evidence="12" id="KW-1185">Reference proteome</keyword>
<dbReference type="NCBIfam" id="TIGR00229">
    <property type="entry name" value="sensory_box"/>
    <property type="match status" value="2"/>
</dbReference>
<dbReference type="SUPFAM" id="SSF47757">
    <property type="entry name" value="Chemotaxis receptor methyltransferase CheR, N-terminal domain"/>
    <property type="match status" value="1"/>
</dbReference>
<comment type="catalytic activity">
    <reaction evidence="1">
        <text>L-glutamyl-[protein] + S-adenosyl-L-methionine = [protein]-L-glutamate 5-O-methyl ester + S-adenosyl-L-homocysteine</text>
        <dbReference type="Rhea" id="RHEA:24452"/>
        <dbReference type="Rhea" id="RHEA-COMP:10208"/>
        <dbReference type="Rhea" id="RHEA-COMP:10311"/>
        <dbReference type="ChEBI" id="CHEBI:29973"/>
        <dbReference type="ChEBI" id="CHEBI:57856"/>
        <dbReference type="ChEBI" id="CHEBI:59789"/>
        <dbReference type="ChEBI" id="CHEBI:82795"/>
        <dbReference type="EC" id="2.1.1.80"/>
    </reaction>
</comment>
<evidence type="ECO:0000256" key="3">
    <source>
        <dbReference type="ARBA" id="ARBA00022603"/>
    </source>
</evidence>
<dbReference type="Gene3D" id="1.10.155.10">
    <property type="entry name" value="Chemotaxis receptor methyltransferase CheR, N-terminal domain"/>
    <property type="match status" value="1"/>
</dbReference>
<evidence type="ECO:0000259" key="10">
    <source>
        <dbReference type="PROSITE" id="PS50123"/>
    </source>
</evidence>
<reference evidence="11 12" key="1">
    <citation type="submission" date="2020-04" db="EMBL/GenBank/DDBJ databases">
        <authorList>
            <person name="Klaysubun C."/>
            <person name="Duangmal K."/>
            <person name="Lipun K."/>
        </authorList>
    </citation>
    <scope>NUCLEOTIDE SEQUENCE [LARGE SCALE GENOMIC DNA]</scope>
    <source>
        <strain evidence="11 12">JCM 11839</strain>
    </source>
</reference>
<dbReference type="Pfam" id="PF03705">
    <property type="entry name" value="CheR_N"/>
    <property type="match status" value="1"/>
</dbReference>
<dbReference type="CDD" id="cd00130">
    <property type="entry name" value="PAS"/>
    <property type="match status" value="2"/>
</dbReference>
<dbReference type="PROSITE" id="PS50112">
    <property type="entry name" value="PAS"/>
    <property type="match status" value="1"/>
</dbReference>
<dbReference type="PANTHER" id="PTHR24422">
    <property type="entry name" value="CHEMOTAXIS PROTEIN METHYLTRANSFERASE"/>
    <property type="match status" value="1"/>
</dbReference>
<feature type="region of interest" description="Disordered" evidence="7">
    <location>
        <begin position="614"/>
        <end position="652"/>
    </location>
</feature>
<dbReference type="Proteomes" id="UP001296706">
    <property type="component" value="Unassembled WGS sequence"/>
</dbReference>
<dbReference type="InterPro" id="IPR035965">
    <property type="entry name" value="PAS-like_dom_sf"/>
</dbReference>
<dbReference type="InterPro" id="IPR022642">
    <property type="entry name" value="CheR_C"/>
</dbReference>
<dbReference type="SUPFAM" id="SSF53335">
    <property type="entry name" value="S-adenosyl-L-methionine-dependent methyltransferases"/>
    <property type="match status" value="1"/>
</dbReference>
<dbReference type="PROSITE" id="PS50113">
    <property type="entry name" value="PAC"/>
    <property type="match status" value="1"/>
</dbReference>
<evidence type="ECO:0000313" key="11">
    <source>
        <dbReference type="EMBL" id="NMH82322.1"/>
    </source>
</evidence>
<dbReference type="EMBL" id="JAAXKY010000221">
    <property type="protein sequence ID" value="NMH82322.1"/>
    <property type="molecule type" value="Genomic_DNA"/>
</dbReference>
<dbReference type="EC" id="2.1.1.80" evidence="2"/>
<feature type="domain" description="CheR-type methyltransferase" evidence="10">
    <location>
        <begin position="1"/>
        <end position="249"/>
    </location>
</feature>
<keyword evidence="4" id="KW-0808">Transferase</keyword>
<feature type="compositionally biased region" description="Basic and acidic residues" evidence="7">
    <location>
        <begin position="626"/>
        <end position="640"/>
    </location>
</feature>
<dbReference type="SUPFAM" id="SSF55785">
    <property type="entry name" value="PYP-like sensor domain (PAS domain)"/>
    <property type="match status" value="2"/>
</dbReference>
<evidence type="ECO:0000313" key="12">
    <source>
        <dbReference type="Proteomes" id="UP001296706"/>
    </source>
</evidence>
<evidence type="ECO:0000256" key="7">
    <source>
        <dbReference type="SAM" id="MobiDB-lite"/>
    </source>
</evidence>
<dbReference type="Gene3D" id="1.20.1480.30">
    <property type="entry name" value="Designed four-helix bundle protein"/>
    <property type="match status" value="1"/>
</dbReference>
<dbReference type="Pfam" id="PF01739">
    <property type="entry name" value="CheR"/>
    <property type="match status" value="1"/>
</dbReference>
<accession>A0ABX1RPK6</accession>
<evidence type="ECO:0000256" key="1">
    <source>
        <dbReference type="ARBA" id="ARBA00001541"/>
    </source>
</evidence>
<comment type="caution">
    <text evidence="11">The sequence shown here is derived from an EMBL/GenBank/DDBJ whole genome shotgun (WGS) entry which is preliminary data.</text>
</comment>
<feature type="domain" description="PAS" evidence="8">
    <location>
        <begin position="497"/>
        <end position="545"/>
    </location>
</feature>
<organism evidence="11 12">
    <name type="scientific">Pseudonocardia xinjiangensis</name>
    <dbReference type="NCBI Taxonomy" id="75289"/>
    <lineage>
        <taxon>Bacteria</taxon>
        <taxon>Bacillati</taxon>
        <taxon>Actinomycetota</taxon>
        <taxon>Actinomycetes</taxon>
        <taxon>Pseudonocardiales</taxon>
        <taxon>Pseudonocardiaceae</taxon>
        <taxon>Pseudonocardia</taxon>
    </lineage>
</organism>
<keyword evidence="5" id="KW-0949">S-adenosyl-L-methionine</keyword>
<dbReference type="SMART" id="SM00138">
    <property type="entry name" value="MeTrc"/>
    <property type="match status" value="1"/>
</dbReference>
<evidence type="ECO:0000259" key="8">
    <source>
        <dbReference type="PROSITE" id="PS50112"/>
    </source>
</evidence>
<dbReference type="Pfam" id="PF08448">
    <property type="entry name" value="PAS_4"/>
    <property type="match status" value="2"/>
</dbReference>